<keyword evidence="1" id="KW-0732">Signal</keyword>
<evidence type="ECO:0000313" key="4">
    <source>
        <dbReference type="Proteomes" id="UP001500631"/>
    </source>
</evidence>
<reference evidence="4" key="1">
    <citation type="journal article" date="2019" name="Int. J. Syst. Evol. Microbiol.">
        <title>The Global Catalogue of Microorganisms (GCM) 10K type strain sequencing project: providing services to taxonomists for standard genome sequencing and annotation.</title>
        <authorList>
            <consortium name="The Broad Institute Genomics Platform"/>
            <consortium name="The Broad Institute Genome Sequencing Center for Infectious Disease"/>
            <person name="Wu L."/>
            <person name="Ma J."/>
        </authorList>
    </citation>
    <scope>NUCLEOTIDE SEQUENCE [LARGE SCALE GENOMIC DNA]</scope>
    <source>
        <strain evidence="4">JCM 18424</strain>
    </source>
</reference>
<proteinExistence type="predicted"/>
<name>A0ABP9MMQ1_9GAMM</name>
<dbReference type="EMBL" id="BAABKE010000003">
    <property type="protein sequence ID" value="GAA5098284.1"/>
    <property type="molecule type" value="Genomic_DNA"/>
</dbReference>
<gene>
    <name evidence="3" type="ORF">GCM10023338_10550</name>
</gene>
<dbReference type="Pfam" id="PF07007">
    <property type="entry name" value="LprI"/>
    <property type="match status" value="1"/>
</dbReference>
<dbReference type="RefSeq" id="WP_077925133.1">
    <property type="nucleotide sequence ID" value="NZ_BAABKE010000003.1"/>
</dbReference>
<organism evidence="3 4">
    <name type="scientific">Wohlfahrtiimonas larvae</name>
    <dbReference type="NCBI Taxonomy" id="1157986"/>
    <lineage>
        <taxon>Bacteria</taxon>
        <taxon>Pseudomonadati</taxon>
        <taxon>Pseudomonadota</taxon>
        <taxon>Gammaproteobacteria</taxon>
        <taxon>Cardiobacteriales</taxon>
        <taxon>Ignatzschineriaceae</taxon>
        <taxon>Wohlfahrtiimonas</taxon>
    </lineage>
</organism>
<sequence>MKNIFFTILLLGNLTMSFAVDRFPILIQDHCSTQYTTTSEIYQCTNNNFYAAQEALAIFYINIHLFLPNEYKQFLQDSQSHWEKFSLAECMIDTYRFNEDPETQKIAEKQCLTHRIKSRIQHLIYIVMIWEEKLGSFKIVLEQSDKLPLPFTQQDQ</sequence>
<dbReference type="Gene3D" id="1.20.1270.180">
    <property type="match status" value="1"/>
</dbReference>
<dbReference type="Proteomes" id="UP001500631">
    <property type="component" value="Unassembled WGS sequence"/>
</dbReference>
<dbReference type="InterPro" id="IPR009739">
    <property type="entry name" value="LprI-like_N"/>
</dbReference>
<keyword evidence="4" id="KW-1185">Reference proteome</keyword>
<comment type="caution">
    <text evidence="3">The sequence shown here is derived from an EMBL/GenBank/DDBJ whole genome shotgun (WGS) entry which is preliminary data.</text>
</comment>
<evidence type="ECO:0000259" key="2">
    <source>
        <dbReference type="Pfam" id="PF07007"/>
    </source>
</evidence>
<feature type="domain" description="Lysozyme inhibitor LprI-like N-terminal" evidence="2">
    <location>
        <begin position="31"/>
        <end position="123"/>
    </location>
</feature>
<accession>A0ABP9MMQ1</accession>
<evidence type="ECO:0000256" key="1">
    <source>
        <dbReference type="SAM" id="SignalP"/>
    </source>
</evidence>
<evidence type="ECO:0000313" key="3">
    <source>
        <dbReference type="EMBL" id="GAA5098284.1"/>
    </source>
</evidence>
<feature type="signal peptide" evidence="1">
    <location>
        <begin position="1"/>
        <end position="19"/>
    </location>
</feature>
<protein>
    <recommendedName>
        <fullName evidence="2">Lysozyme inhibitor LprI-like N-terminal domain-containing protein</fullName>
    </recommendedName>
</protein>
<feature type="chain" id="PRO_5047439527" description="Lysozyme inhibitor LprI-like N-terminal domain-containing protein" evidence="1">
    <location>
        <begin position="20"/>
        <end position="156"/>
    </location>
</feature>